<dbReference type="OrthoDB" id="5245206at2759"/>
<evidence type="ECO:0000313" key="3">
    <source>
        <dbReference type="Proteomes" id="UP000800040"/>
    </source>
</evidence>
<evidence type="ECO:0000256" key="1">
    <source>
        <dbReference type="SAM" id="Phobius"/>
    </source>
</evidence>
<keyword evidence="1" id="KW-0472">Membrane</keyword>
<proteinExistence type="predicted"/>
<dbReference type="EMBL" id="ML975531">
    <property type="protein sequence ID" value="KAF1828554.1"/>
    <property type="molecule type" value="Genomic_DNA"/>
</dbReference>
<feature type="transmembrane region" description="Helical" evidence="1">
    <location>
        <begin position="12"/>
        <end position="32"/>
    </location>
</feature>
<dbReference type="Proteomes" id="UP000800040">
    <property type="component" value="Unassembled WGS sequence"/>
</dbReference>
<keyword evidence="3" id="KW-1185">Reference proteome</keyword>
<protein>
    <submittedName>
        <fullName evidence="2">Uncharacterized protein</fullName>
    </submittedName>
</protein>
<keyword evidence="1" id="KW-0812">Transmembrane</keyword>
<organism evidence="2 3">
    <name type="scientific">Decorospora gaudefroyi</name>
    <dbReference type="NCBI Taxonomy" id="184978"/>
    <lineage>
        <taxon>Eukaryota</taxon>
        <taxon>Fungi</taxon>
        <taxon>Dikarya</taxon>
        <taxon>Ascomycota</taxon>
        <taxon>Pezizomycotina</taxon>
        <taxon>Dothideomycetes</taxon>
        <taxon>Pleosporomycetidae</taxon>
        <taxon>Pleosporales</taxon>
        <taxon>Pleosporineae</taxon>
        <taxon>Pleosporaceae</taxon>
        <taxon>Decorospora</taxon>
    </lineage>
</organism>
<gene>
    <name evidence="2" type="ORF">BDW02DRAFT_651986</name>
</gene>
<dbReference type="AlphaFoldDB" id="A0A6A5K275"/>
<evidence type="ECO:0000313" key="2">
    <source>
        <dbReference type="EMBL" id="KAF1828554.1"/>
    </source>
</evidence>
<name>A0A6A5K275_9PLEO</name>
<reference evidence="2" key="1">
    <citation type="submission" date="2020-01" db="EMBL/GenBank/DDBJ databases">
        <authorList>
            <consortium name="DOE Joint Genome Institute"/>
            <person name="Haridas S."/>
            <person name="Albert R."/>
            <person name="Binder M."/>
            <person name="Bloem J."/>
            <person name="Labutti K."/>
            <person name="Salamov A."/>
            <person name="Andreopoulos B."/>
            <person name="Baker S.E."/>
            <person name="Barry K."/>
            <person name="Bills G."/>
            <person name="Bluhm B.H."/>
            <person name="Cannon C."/>
            <person name="Castanera R."/>
            <person name="Culley D.E."/>
            <person name="Daum C."/>
            <person name="Ezra D."/>
            <person name="Gonzalez J.B."/>
            <person name="Henrissat B."/>
            <person name="Kuo A."/>
            <person name="Liang C."/>
            <person name="Lipzen A."/>
            <person name="Lutzoni F."/>
            <person name="Magnuson J."/>
            <person name="Mondo S."/>
            <person name="Nolan M."/>
            <person name="Ohm R."/>
            <person name="Pangilinan J."/>
            <person name="Park H.-J."/>
            <person name="Ramirez L."/>
            <person name="Alfaro M."/>
            <person name="Sun H."/>
            <person name="Tritt A."/>
            <person name="Yoshinaga Y."/>
            <person name="Zwiers L.-H."/>
            <person name="Turgeon B.G."/>
            <person name="Goodwin S.B."/>
            <person name="Spatafora J.W."/>
            <person name="Crous P.W."/>
            <person name="Grigoriev I.V."/>
        </authorList>
    </citation>
    <scope>NUCLEOTIDE SEQUENCE</scope>
    <source>
        <strain evidence="2">P77</strain>
    </source>
</reference>
<accession>A0A6A5K275</accession>
<keyword evidence="1" id="KW-1133">Transmembrane helix</keyword>
<sequence length="638" mass="71362">MGTASDVRDWIGVSAAIAGVVGLLWAVFTYLAGARANQRKEDPGAVFCNKERMGFFAAKTPPVYNPIKPWRPVKAPRIPSITAMLRAGEAGIWTSAMVEGMTMLEDAATWKPICEEFLRTLLYSDSSKIPHKMRRSLKKARLGQIQKEGFGGFRFWKHERISDEAEARHAQRMDVYKRKILWCCAKPLDYLDNTKPEDESPLQGPNSIWNSNMQRLRLRDGKITMNVSKSELAGFCLSFGIIPRWEFGGKNAFHGSGAFEISLEGRYDGQDFLLSMKKSIPSGWHEPRDSAMGSGYSVLFAKFMVCGLLPFAQVKGYINAIEVNRDMLDAIRTGNDVADSPVLPVLPASAKILRSLQNHKHINIFDVSRAKPGPLEGHCGTILNDTFELLDPKSPERWTWPAAVAGIAFGGLVPVVTRALVEAVRFTALGVDSVGDPKADTFLLEQLERTIDWVHKTARDSFLFGKETVPNRTSVAEGVLHYTTLPDNFTVATVASMFSRYTTMLERLVALAAANSHQQYPVEYVFKELCKHLTQVHDKAVWQRNPAKRPVDWEEPKSSHLGTVCQGLMKDEWRDTVGNVTLDHCVTVARLIIVSWTHLANLVSWEGDLEPEGKFESRSPPPVKFMSIDEIKYDFALC</sequence>